<feature type="compositionally biased region" description="Basic and acidic residues" evidence="1">
    <location>
        <begin position="13"/>
        <end position="27"/>
    </location>
</feature>
<reference evidence="2" key="1">
    <citation type="journal article" date="2024" name="Gigascience">
        <title>Chromosome-level genome of the poultry shaft louse Menopon gallinae provides insight into the host-switching and adaptive evolution of parasitic lice.</title>
        <authorList>
            <person name="Xu Y."/>
            <person name="Ma L."/>
            <person name="Liu S."/>
            <person name="Liang Y."/>
            <person name="Liu Q."/>
            <person name="He Z."/>
            <person name="Tian L."/>
            <person name="Duan Y."/>
            <person name="Cai W."/>
            <person name="Li H."/>
            <person name="Song F."/>
        </authorList>
    </citation>
    <scope>NUCLEOTIDE SEQUENCE</scope>
    <source>
        <strain evidence="2">Cailab_2023a</strain>
    </source>
</reference>
<accession>A0AAW2I017</accession>
<name>A0AAW2I017_9NEOP</name>
<comment type="caution">
    <text evidence="2">The sequence shown here is derived from an EMBL/GenBank/DDBJ whole genome shotgun (WGS) entry which is preliminary data.</text>
</comment>
<evidence type="ECO:0000256" key="1">
    <source>
        <dbReference type="SAM" id="MobiDB-lite"/>
    </source>
</evidence>
<gene>
    <name evidence="2" type="ORF">PYX00_003367</name>
</gene>
<feature type="region of interest" description="Disordered" evidence="1">
    <location>
        <begin position="1"/>
        <end position="104"/>
    </location>
</feature>
<evidence type="ECO:0000313" key="2">
    <source>
        <dbReference type="EMBL" id="KAL0275549.1"/>
    </source>
</evidence>
<feature type="compositionally biased region" description="Basic and acidic residues" evidence="1">
    <location>
        <begin position="47"/>
        <end position="72"/>
    </location>
</feature>
<protein>
    <submittedName>
        <fullName evidence="2">Uncharacterized protein</fullName>
    </submittedName>
</protein>
<dbReference type="AlphaFoldDB" id="A0AAW2I017"/>
<proteinExistence type="predicted"/>
<dbReference type="EMBL" id="JARGDH010000002">
    <property type="protein sequence ID" value="KAL0275549.1"/>
    <property type="molecule type" value="Genomic_DNA"/>
</dbReference>
<organism evidence="2">
    <name type="scientific">Menopon gallinae</name>
    <name type="common">poultry shaft louse</name>
    <dbReference type="NCBI Taxonomy" id="328185"/>
    <lineage>
        <taxon>Eukaryota</taxon>
        <taxon>Metazoa</taxon>
        <taxon>Ecdysozoa</taxon>
        <taxon>Arthropoda</taxon>
        <taxon>Hexapoda</taxon>
        <taxon>Insecta</taxon>
        <taxon>Pterygota</taxon>
        <taxon>Neoptera</taxon>
        <taxon>Paraneoptera</taxon>
        <taxon>Psocodea</taxon>
        <taxon>Troctomorpha</taxon>
        <taxon>Phthiraptera</taxon>
        <taxon>Amblycera</taxon>
        <taxon>Menoponidae</taxon>
        <taxon>Menopon</taxon>
    </lineage>
</organism>
<sequence length="132" mass="14939">MKNRRSAAAGLVRDPDPRERRQHHPEAPSEEAAEAGREPALLPRPHPRMDRREAGGGRVPEERAAAAEDAVREQPPQPETGPLRRVLPRRKWSPPSYLENGTNPVLSFRARKTARRTSEAIRLINKKIKQLI</sequence>